<dbReference type="RefSeq" id="WP_145058303.1">
    <property type="nucleotide sequence ID" value="NZ_CP036433.1"/>
</dbReference>
<accession>A0A518E3V9</accession>
<organism evidence="1 2">
    <name type="scientific">Lignipirellula cremea</name>
    <dbReference type="NCBI Taxonomy" id="2528010"/>
    <lineage>
        <taxon>Bacteria</taxon>
        <taxon>Pseudomonadati</taxon>
        <taxon>Planctomycetota</taxon>
        <taxon>Planctomycetia</taxon>
        <taxon>Pirellulales</taxon>
        <taxon>Pirellulaceae</taxon>
        <taxon>Lignipirellula</taxon>
    </lineage>
</organism>
<proteinExistence type="predicted"/>
<dbReference type="KEGG" id="lcre:Pla8534_66530"/>
<gene>
    <name evidence="1" type="ORF">Pla8534_66530</name>
</gene>
<name>A0A518E3V9_9BACT</name>
<protein>
    <submittedName>
        <fullName evidence="1">Uncharacterized protein</fullName>
    </submittedName>
</protein>
<keyword evidence="2" id="KW-1185">Reference proteome</keyword>
<dbReference type="Proteomes" id="UP000317648">
    <property type="component" value="Chromosome"/>
</dbReference>
<dbReference type="AlphaFoldDB" id="A0A518E3V9"/>
<dbReference type="EMBL" id="CP036433">
    <property type="protein sequence ID" value="QDU98779.1"/>
    <property type="molecule type" value="Genomic_DNA"/>
</dbReference>
<evidence type="ECO:0000313" key="1">
    <source>
        <dbReference type="EMBL" id="QDU98779.1"/>
    </source>
</evidence>
<dbReference type="OrthoDB" id="280020at2"/>
<sequence>MELLIETTGNVRCIYAEAVELHAMGRVTISRGSHVEPTTNGCWTADLSPVNGPVLGPFPARTQALKAEHAWLLRHWLTPSK</sequence>
<reference evidence="1 2" key="1">
    <citation type="submission" date="2019-02" db="EMBL/GenBank/DDBJ databases">
        <title>Deep-cultivation of Planctomycetes and their phenomic and genomic characterization uncovers novel biology.</title>
        <authorList>
            <person name="Wiegand S."/>
            <person name="Jogler M."/>
            <person name="Boedeker C."/>
            <person name="Pinto D."/>
            <person name="Vollmers J."/>
            <person name="Rivas-Marin E."/>
            <person name="Kohn T."/>
            <person name="Peeters S.H."/>
            <person name="Heuer A."/>
            <person name="Rast P."/>
            <person name="Oberbeckmann S."/>
            <person name="Bunk B."/>
            <person name="Jeske O."/>
            <person name="Meyerdierks A."/>
            <person name="Storesund J.E."/>
            <person name="Kallscheuer N."/>
            <person name="Luecker S."/>
            <person name="Lage O.M."/>
            <person name="Pohl T."/>
            <person name="Merkel B.J."/>
            <person name="Hornburger P."/>
            <person name="Mueller R.-W."/>
            <person name="Bruemmer F."/>
            <person name="Labrenz M."/>
            <person name="Spormann A.M."/>
            <person name="Op den Camp H."/>
            <person name="Overmann J."/>
            <person name="Amann R."/>
            <person name="Jetten M.S.M."/>
            <person name="Mascher T."/>
            <person name="Medema M.H."/>
            <person name="Devos D.P."/>
            <person name="Kaster A.-K."/>
            <person name="Ovreas L."/>
            <person name="Rohde M."/>
            <person name="Galperin M.Y."/>
            <person name="Jogler C."/>
        </authorList>
    </citation>
    <scope>NUCLEOTIDE SEQUENCE [LARGE SCALE GENOMIC DNA]</scope>
    <source>
        <strain evidence="1 2">Pla85_3_4</strain>
    </source>
</reference>
<evidence type="ECO:0000313" key="2">
    <source>
        <dbReference type="Proteomes" id="UP000317648"/>
    </source>
</evidence>